<evidence type="ECO:0000256" key="5">
    <source>
        <dbReference type="ARBA" id="ARBA00023002"/>
    </source>
</evidence>
<evidence type="ECO:0000256" key="3">
    <source>
        <dbReference type="ARBA" id="ARBA00022857"/>
    </source>
</evidence>
<protein>
    <recommendedName>
        <fullName evidence="9 12">4-hydroxy-tetrahydrodipicolinate reductase</fullName>
        <ecNumber evidence="9 12">1.17.1.8</ecNumber>
    </recommendedName>
</protein>
<evidence type="ECO:0000256" key="9">
    <source>
        <dbReference type="ARBA" id="ARBA00038983"/>
    </source>
</evidence>
<reference evidence="13" key="1">
    <citation type="submission" date="2020-05" db="EMBL/GenBank/DDBJ databases">
        <title>Chitinophaga laudate sp. nov., isolated from a tropical peat swamp.</title>
        <authorList>
            <person name="Goh C.B.S."/>
            <person name="Lee M.S."/>
            <person name="Parimannan S."/>
            <person name="Pasbakhsh P."/>
            <person name="Yule C.M."/>
            <person name="Rajandas H."/>
            <person name="Loke S."/>
            <person name="Croft L."/>
            <person name="Tan J.B.L."/>
        </authorList>
    </citation>
    <scope>NUCLEOTIDE SEQUENCE</scope>
    <source>
        <strain evidence="13">Mgbs1</strain>
    </source>
</reference>
<organism evidence="13 14">
    <name type="scientific">Chitinophaga solisilvae</name>
    <dbReference type="NCBI Taxonomy" id="1233460"/>
    <lineage>
        <taxon>Bacteria</taxon>
        <taxon>Pseudomonadati</taxon>
        <taxon>Bacteroidota</taxon>
        <taxon>Chitinophagia</taxon>
        <taxon>Chitinophagales</taxon>
        <taxon>Chitinophagaceae</taxon>
        <taxon>Chitinophaga</taxon>
    </lineage>
</organism>
<sequence>MTQQNKIRICVAGATGWAASALCKAIIKTPDIELVAAISRSNAGKNLSEVLSLDTEKNIPIFATVEEALQVPSDVFFEYTSPVIAKHHILSALRAQRQVIVGTSGLTDEDYASIEAAAHDSGRGVLAVGNFAISVVLLNRFAEMAARYMPHWEIIDYASDKKVDSPSGSTLELVSRLAKVGQPITTIPIQDTKGYPETRGAAINHTQVHSVRLPGYIVSLEAIFGMESEKLILRHEAGSSAEPYVNGALLAIRKVQLVKGFRRGLDSVMD</sequence>
<dbReference type="GO" id="GO:0008839">
    <property type="term" value="F:4-hydroxy-tetrahydrodipicolinate reductase"/>
    <property type="evidence" value="ECO:0007669"/>
    <property type="project" value="UniProtKB-UniRule"/>
</dbReference>
<dbReference type="Gene3D" id="3.40.50.720">
    <property type="entry name" value="NAD(P)-binding Rossmann-like Domain"/>
    <property type="match status" value="1"/>
</dbReference>
<dbReference type="PIRSF" id="PIRSF000161">
    <property type="entry name" value="DHPR"/>
    <property type="match status" value="1"/>
</dbReference>
<comment type="catalytic activity">
    <reaction evidence="11">
        <text>(S)-2,3,4,5-tetrahydrodipicolinate + NAD(+) + H2O = (2S,4S)-4-hydroxy-2,3,4,5-tetrahydrodipicolinate + NADH + H(+)</text>
        <dbReference type="Rhea" id="RHEA:35323"/>
        <dbReference type="ChEBI" id="CHEBI:15377"/>
        <dbReference type="ChEBI" id="CHEBI:15378"/>
        <dbReference type="ChEBI" id="CHEBI:16845"/>
        <dbReference type="ChEBI" id="CHEBI:57540"/>
        <dbReference type="ChEBI" id="CHEBI:57945"/>
        <dbReference type="ChEBI" id="CHEBI:67139"/>
        <dbReference type="EC" id="1.17.1.8"/>
    </reaction>
</comment>
<evidence type="ECO:0000313" key="14">
    <source>
        <dbReference type="Proteomes" id="UP000281028"/>
    </source>
</evidence>
<keyword evidence="6" id="KW-0520">NAD</keyword>
<dbReference type="Proteomes" id="UP000281028">
    <property type="component" value="Unassembled WGS sequence"/>
</dbReference>
<dbReference type="CDD" id="cd02274">
    <property type="entry name" value="DHDPR_N"/>
    <property type="match status" value="1"/>
</dbReference>
<dbReference type="EMBL" id="RIAR02000001">
    <property type="protein sequence ID" value="NSL87666.1"/>
    <property type="molecule type" value="Genomic_DNA"/>
</dbReference>
<dbReference type="GO" id="GO:0005829">
    <property type="term" value="C:cytosol"/>
    <property type="evidence" value="ECO:0007669"/>
    <property type="project" value="TreeGrafter"/>
</dbReference>
<comment type="caution">
    <text evidence="13">The sequence shown here is derived from an EMBL/GenBank/DDBJ whole genome shotgun (WGS) entry which is preliminary data.</text>
</comment>
<keyword evidence="3" id="KW-0521">NADP</keyword>
<keyword evidence="4" id="KW-0220">Diaminopimelate biosynthesis</keyword>
<dbReference type="InterPro" id="IPR000846">
    <property type="entry name" value="DapB_N"/>
</dbReference>
<keyword evidence="5 13" id="KW-0560">Oxidoreductase</keyword>
<evidence type="ECO:0000256" key="7">
    <source>
        <dbReference type="ARBA" id="ARBA00023154"/>
    </source>
</evidence>
<dbReference type="Gene3D" id="3.30.360.10">
    <property type="entry name" value="Dihydrodipicolinate Reductase, domain 2"/>
    <property type="match status" value="1"/>
</dbReference>
<evidence type="ECO:0000256" key="6">
    <source>
        <dbReference type="ARBA" id="ARBA00023027"/>
    </source>
</evidence>
<dbReference type="GO" id="GO:0009089">
    <property type="term" value="P:lysine biosynthetic process via diaminopimelate"/>
    <property type="evidence" value="ECO:0007669"/>
    <property type="project" value="UniProtKB-UniRule"/>
</dbReference>
<dbReference type="GO" id="GO:0019877">
    <property type="term" value="P:diaminopimelate biosynthetic process"/>
    <property type="evidence" value="ECO:0007669"/>
    <property type="project" value="UniProtKB-KW"/>
</dbReference>
<proteinExistence type="inferred from homology"/>
<dbReference type="PANTHER" id="PTHR20836:SF0">
    <property type="entry name" value="4-HYDROXY-TETRAHYDRODIPICOLINATE REDUCTASE 1, CHLOROPLASTIC-RELATED"/>
    <property type="match status" value="1"/>
</dbReference>
<comment type="catalytic activity">
    <reaction evidence="10">
        <text>(S)-2,3,4,5-tetrahydrodipicolinate + NADP(+) + H2O = (2S,4S)-4-hydroxy-2,3,4,5-tetrahydrodipicolinate + NADPH + H(+)</text>
        <dbReference type="Rhea" id="RHEA:35331"/>
        <dbReference type="ChEBI" id="CHEBI:15377"/>
        <dbReference type="ChEBI" id="CHEBI:15378"/>
        <dbReference type="ChEBI" id="CHEBI:16845"/>
        <dbReference type="ChEBI" id="CHEBI:57783"/>
        <dbReference type="ChEBI" id="CHEBI:58349"/>
        <dbReference type="ChEBI" id="CHEBI:67139"/>
        <dbReference type="EC" id="1.17.1.8"/>
    </reaction>
</comment>
<dbReference type="Pfam" id="PF01113">
    <property type="entry name" value="DapB_N"/>
    <property type="match status" value="1"/>
</dbReference>
<dbReference type="OrthoDB" id="9790352at2"/>
<keyword evidence="14" id="KW-1185">Reference proteome</keyword>
<dbReference type="EC" id="1.17.1.8" evidence="9 12"/>
<evidence type="ECO:0000256" key="11">
    <source>
        <dbReference type="ARBA" id="ARBA00049396"/>
    </source>
</evidence>
<evidence type="ECO:0000256" key="1">
    <source>
        <dbReference type="ARBA" id="ARBA00006642"/>
    </source>
</evidence>
<evidence type="ECO:0000256" key="10">
    <source>
        <dbReference type="ARBA" id="ARBA00049080"/>
    </source>
</evidence>
<dbReference type="NCBIfam" id="TIGR00036">
    <property type="entry name" value="dapB"/>
    <property type="match status" value="1"/>
</dbReference>
<keyword evidence="2" id="KW-0028">Amino-acid biosynthesis</keyword>
<evidence type="ECO:0000256" key="12">
    <source>
        <dbReference type="NCBIfam" id="TIGR00036"/>
    </source>
</evidence>
<dbReference type="InterPro" id="IPR022663">
    <property type="entry name" value="DapB_C"/>
</dbReference>
<keyword evidence="7" id="KW-0457">Lysine biosynthesis</keyword>
<comment type="pathway">
    <text evidence="8">Amino-acid biosynthesis; L-lysine biosynthesis via DAP pathway; (S)-tetrahydrodipicolinate from L-aspartate: step 4/4.</text>
</comment>
<dbReference type="AlphaFoldDB" id="A0A433W8S0"/>
<comment type="similarity">
    <text evidence="1">Belongs to the DapB family.</text>
</comment>
<evidence type="ECO:0000256" key="8">
    <source>
        <dbReference type="ARBA" id="ARBA00037922"/>
    </source>
</evidence>
<gene>
    <name evidence="13" type="primary">dapB</name>
    <name evidence="13" type="ORF">ECE50_012535</name>
</gene>
<dbReference type="Pfam" id="PF05173">
    <property type="entry name" value="DapB_C"/>
    <property type="match status" value="1"/>
</dbReference>
<evidence type="ECO:0000256" key="2">
    <source>
        <dbReference type="ARBA" id="ARBA00022605"/>
    </source>
</evidence>
<dbReference type="InterPro" id="IPR023940">
    <property type="entry name" value="DHDPR_bac"/>
</dbReference>
<dbReference type="SUPFAM" id="SSF51735">
    <property type="entry name" value="NAD(P)-binding Rossmann-fold domains"/>
    <property type="match status" value="1"/>
</dbReference>
<dbReference type="PANTHER" id="PTHR20836">
    <property type="entry name" value="DIHYDRODIPICOLINATE REDUCTASE"/>
    <property type="match status" value="1"/>
</dbReference>
<evidence type="ECO:0000256" key="4">
    <source>
        <dbReference type="ARBA" id="ARBA00022915"/>
    </source>
</evidence>
<evidence type="ECO:0000313" key="13">
    <source>
        <dbReference type="EMBL" id="NSL87666.1"/>
    </source>
</evidence>
<name>A0A433W8S0_9BACT</name>
<dbReference type="SUPFAM" id="SSF55347">
    <property type="entry name" value="Glyceraldehyde-3-phosphate dehydrogenase-like, C-terminal domain"/>
    <property type="match status" value="1"/>
</dbReference>
<accession>A0A433W8S0</accession>
<dbReference type="InterPro" id="IPR036291">
    <property type="entry name" value="NAD(P)-bd_dom_sf"/>
</dbReference>